<proteinExistence type="predicted"/>
<evidence type="ECO:0000313" key="3">
    <source>
        <dbReference type="Proteomes" id="UP001497457"/>
    </source>
</evidence>
<protein>
    <recommendedName>
        <fullName evidence="1">F-box domain-containing protein</fullName>
    </recommendedName>
</protein>
<dbReference type="PANTHER" id="PTHR34591">
    <property type="entry name" value="OS03G0653100 PROTEIN-RELATED"/>
    <property type="match status" value="1"/>
</dbReference>
<feature type="domain" description="F-box" evidence="1">
    <location>
        <begin position="1"/>
        <end position="45"/>
    </location>
</feature>
<accession>A0ABC9FLJ5</accession>
<dbReference type="Proteomes" id="UP001497457">
    <property type="component" value="Chromosome 7b"/>
</dbReference>
<dbReference type="EMBL" id="OZ075117">
    <property type="protein sequence ID" value="CAL5078015.1"/>
    <property type="molecule type" value="Genomic_DNA"/>
</dbReference>
<dbReference type="SMART" id="SM00256">
    <property type="entry name" value="FBOX"/>
    <property type="match status" value="1"/>
</dbReference>
<evidence type="ECO:0000313" key="2">
    <source>
        <dbReference type="EMBL" id="CAL5078015.1"/>
    </source>
</evidence>
<dbReference type="PROSITE" id="PS50181">
    <property type="entry name" value="FBOX"/>
    <property type="match status" value="1"/>
</dbReference>
<sequence length="441" mass="50160">MDSLPCDVVNDVLALLPPRSLAAARCVCKAWRAAVDAGGLLRADLLPLTVGGVFTQLFHELQPPEFLRPPSSSKKVSGDLGYVGIDSDHGMWLPRITDCCNGLLLLNNCVVNPATRRWARLPPCPPLPEGRKHGHVGLYDYGYLVFDPAVSPHYQVVWLPYSVPRGQLKNKFSEGQLVEWPPSPWIVQVFSSRTQRWEDRSIVREGEAIAVPDLLQPAAIHYYSAYCHGSLYMHFEEGYLVRLTLSDDKYQVIKTPALAVINPSENGLVLIGKSKGGIYCAFTCEYQLRIWFLHEFGAETEWILVHETDLLVAIEARVHHNIDGPWILQSPWMKNLVEDGTTEEGVLEWDFDTDNIPDVDIQDVDTRCYDGAHDVRIIGFHPYKEVIFLHHLNCCYAVAYHWNSSKVQYMSRKLWTSYYEERAESYFIYSPCWTGDLSEDN</sequence>
<dbReference type="Pfam" id="PF00646">
    <property type="entry name" value="F-box"/>
    <property type="match status" value="1"/>
</dbReference>
<dbReference type="AlphaFoldDB" id="A0ABC9FLJ5"/>
<dbReference type="InterPro" id="IPR036047">
    <property type="entry name" value="F-box-like_dom_sf"/>
</dbReference>
<dbReference type="PANTHER" id="PTHR34591:SF58">
    <property type="entry name" value="F-BOX DOMAIN-CONTAINING PROTEIN"/>
    <property type="match status" value="1"/>
</dbReference>
<name>A0ABC9FLJ5_9POAL</name>
<dbReference type="Gene3D" id="1.20.1280.50">
    <property type="match status" value="1"/>
</dbReference>
<evidence type="ECO:0000259" key="1">
    <source>
        <dbReference type="PROSITE" id="PS50181"/>
    </source>
</evidence>
<dbReference type="SUPFAM" id="SSF81383">
    <property type="entry name" value="F-box domain"/>
    <property type="match status" value="1"/>
</dbReference>
<reference evidence="2 3" key="2">
    <citation type="submission" date="2024-10" db="EMBL/GenBank/DDBJ databases">
        <authorList>
            <person name="Ryan C."/>
        </authorList>
    </citation>
    <scope>NUCLEOTIDE SEQUENCE [LARGE SCALE GENOMIC DNA]</scope>
</reference>
<keyword evidence="3" id="KW-1185">Reference proteome</keyword>
<dbReference type="InterPro" id="IPR001810">
    <property type="entry name" value="F-box_dom"/>
</dbReference>
<organism evidence="2 3">
    <name type="scientific">Urochloa decumbens</name>
    <dbReference type="NCBI Taxonomy" id="240449"/>
    <lineage>
        <taxon>Eukaryota</taxon>
        <taxon>Viridiplantae</taxon>
        <taxon>Streptophyta</taxon>
        <taxon>Embryophyta</taxon>
        <taxon>Tracheophyta</taxon>
        <taxon>Spermatophyta</taxon>
        <taxon>Magnoliopsida</taxon>
        <taxon>Liliopsida</taxon>
        <taxon>Poales</taxon>
        <taxon>Poaceae</taxon>
        <taxon>PACMAD clade</taxon>
        <taxon>Panicoideae</taxon>
        <taxon>Panicodae</taxon>
        <taxon>Paniceae</taxon>
        <taxon>Melinidinae</taxon>
        <taxon>Urochloa</taxon>
    </lineage>
</organism>
<gene>
    <name evidence="2" type="ORF">URODEC1_LOCUS106921</name>
</gene>
<reference evidence="3" key="1">
    <citation type="submission" date="2024-06" db="EMBL/GenBank/DDBJ databases">
        <authorList>
            <person name="Ryan C."/>
        </authorList>
    </citation>
    <scope>NUCLEOTIDE SEQUENCE [LARGE SCALE GENOMIC DNA]</scope>
</reference>